<evidence type="ECO:0000313" key="3">
    <source>
        <dbReference type="Proteomes" id="UP000249390"/>
    </source>
</evidence>
<accession>A0A328DAW1</accession>
<evidence type="ECO:0000313" key="2">
    <source>
        <dbReference type="EMBL" id="RAL41588.1"/>
    </source>
</evidence>
<sequence>MAENSQRNSRTMFTPISELDNNRTSWILKLMAICVYFVPRWARVGDYMEIVFHDEHGTRIHAHLNRPEKKKFENQITEDGVYAIRNVHVLNNYQSLKTTANDKLLGFFRDTKVKTLNRSDFPRIMFDLKRFPVLQSQPCLNDQVLIVCTKKISNPYYKICLNIFMAKTVLIGKIVARTKVQTNINRAEEQKFMEVTLEDHEYKYK</sequence>
<proteinExistence type="predicted"/>
<dbReference type="InterPro" id="IPR012340">
    <property type="entry name" value="NA-bd_OB-fold"/>
</dbReference>
<gene>
    <name evidence="2" type="ORF">DM860_013122</name>
</gene>
<dbReference type="EMBL" id="NQVE01000186">
    <property type="protein sequence ID" value="RAL41588.1"/>
    <property type="molecule type" value="Genomic_DNA"/>
</dbReference>
<dbReference type="Proteomes" id="UP000249390">
    <property type="component" value="Unassembled WGS sequence"/>
</dbReference>
<dbReference type="AlphaFoldDB" id="A0A328DAW1"/>
<dbReference type="SUPFAM" id="SSF50249">
    <property type="entry name" value="Nucleic acid-binding proteins"/>
    <property type="match status" value="1"/>
</dbReference>
<protein>
    <recommendedName>
        <fullName evidence="1">Replication protein A 70 kDa DNA-binding subunit B/D first OB fold domain-containing protein</fullName>
    </recommendedName>
</protein>
<organism evidence="2 3">
    <name type="scientific">Cuscuta australis</name>
    <dbReference type="NCBI Taxonomy" id="267555"/>
    <lineage>
        <taxon>Eukaryota</taxon>
        <taxon>Viridiplantae</taxon>
        <taxon>Streptophyta</taxon>
        <taxon>Embryophyta</taxon>
        <taxon>Tracheophyta</taxon>
        <taxon>Spermatophyta</taxon>
        <taxon>Magnoliopsida</taxon>
        <taxon>eudicotyledons</taxon>
        <taxon>Gunneridae</taxon>
        <taxon>Pentapetalae</taxon>
        <taxon>asterids</taxon>
        <taxon>lamiids</taxon>
        <taxon>Solanales</taxon>
        <taxon>Convolvulaceae</taxon>
        <taxon>Cuscuteae</taxon>
        <taxon>Cuscuta</taxon>
        <taxon>Cuscuta subgen. Grammica</taxon>
        <taxon>Cuscuta sect. Cleistogrammica</taxon>
    </lineage>
</organism>
<reference evidence="2 3" key="1">
    <citation type="submission" date="2018-06" db="EMBL/GenBank/DDBJ databases">
        <title>The Genome of Cuscuta australis (Dodder) Provides Insight into the Evolution of Plant Parasitism.</title>
        <authorList>
            <person name="Liu H."/>
        </authorList>
    </citation>
    <scope>NUCLEOTIDE SEQUENCE [LARGE SCALE GENOMIC DNA]</scope>
    <source>
        <strain evidence="3">cv. Yunnan</strain>
        <tissue evidence="2">Vines</tissue>
    </source>
</reference>
<name>A0A328DAW1_9ASTE</name>
<dbReference type="InterPro" id="IPR003871">
    <property type="entry name" value="RFA1B/D_OB_1st"/>
</dbReference>
<comment type="caution">
    <text evidence="2">The sequence shown here is derived from an EMBL/GenBank/DDBJ whole genome shotgun (WGS) entry which is preliminary data.</text>
</comment>
<dbReference type="Gene3D" id="2.40.50.140">
    <property type="entry name" value="Nucleic acid-binding proteins"/>
    <property type="match status" value="1"/>
</dbReference>
<dbReference type="Pfam" id="PF02721">
    <property type="entry name" value="DUF223"/>
    <property type="match status" value="1"/>
</dbReference>
<evidence type="ECO:0000259" key="1">
    <source>
        <dbReference type="Pfam" id="PF02721"/>
    </source>
</evidence>
<feature type="domain" description="Replication protein A 70 kDa DNA-binding subunit B/D first OB fold" evidence="1">
    <location>
        <begin position="13"/>
        <end position="114"/>
    </location>
</feature>
<keyword evidence="3" id="KW-1185">Reference proteome</keyword>